<dbReference type="Proteomes" id="UP001157910">
    <property type="component" value="Unassembled WGS sequence"/>
</dbReference>
<organism evidence="2 3">
    <name type="scientific">Novosphingobium panipatense</name>
    <dbReference type="NCBI Taxonomy" id="428991"/>
    <lineage>
        <taxon>Bacteria</taxon>
        <taxon>Pseudomonadati</taxon>
        <taxon>Pseudomonadota</taxon>
        <taxon>Alphaproteobacteria</taxon>
        <taxon>Sphingomonadales</taxon>
        <taxon>Sphingomonadaceae</taxon>
        <taxon>Novosphingobium</taxon>
    </lineage>
</organism>
<feature type="coiled-coil region" evidence="1">
    <location>
        <begin position="588"/>
        <end position="615"/>
    </location>
</feature>
<evidence type="ECO:0000313" key="2">
    <source>
        <dbReference type="EMBL" id="SMP58381.1"/>
    </source>
</evidence>
<dbReference type="InterPro" id="IPR056909">
    <property type="entry name" value="SU10_portal"/>
</dbReference>
<proteinExistence type="predicted"/>
<dbReference type="Pfam" id="PF23899">
    <property type="entry name" value="SU10_portal"/>
    <property type="match status" value="1"/>
</dbReference>
<accession>A0ABY1Q3W4</accession>
<name>A0ABY1Q3W4_9SPHN</name>
<evidence type="ECO:0000256" key="1">
    <source>
        <dbReference type="SAM" id="Coils"/>
    </source>
</evidence>
<dbReference type="RefSeq" id="WP_283405433.1">
    <property type="nucleotide sequence ID" value="NZ_FXUI01000002.1"/>
</dbReference>
<protein>
    <recommendedName>
        <fullName evidence="4">Portal protein</fullName>
    </recommendedName>
</protein>
<keyword evidence="3" id="KW-1185">Reference proteome</keyword>
<comment type="caution">
    <text evidence="2">The sequence shown here is derived from an EMBL/GenBank/DDBJ whole genome shotgun (WGS) entry which is preliminary data.</text>
</comment>
<gene>
    <name evidence="2" type="ORF">SAMN06296065_102460</name>
</gene>
<evidence type="ECO:0008006" key="4">
    <source>
        <dbReference type="Google" id="ProtNLM"/>
    </source>
</evidence>
<reference evidence="2 3" key="1">
    <citation type="submission" date="2017-05" db="EMBL/GenBank/DDBJ databases">
        <authorList>
            <person name="Varghese N."/>
            <person name="Submissions S."/>
        </authorList>
    </citation>
    <scope>NUCLEOTIDE SEQUENCE [LARGE SCALE GENOMIC DNA]</scope>
    <source>
        <strain evidence="2 3">SM16</strain>
    </source>
</reference>
<sequence length="688" mass="76974">MKSKPTALSDEQLLSACRHQAQEGTAFLDTKLAEERRKVTQYYLGKAPLPMREGGSKFVSQDVYLSVETMKAEIVETFGAGSKIVQFSPQGPEDIVPARHATAYCEYAVHRRNDGLLSFQDIVHDGLTCRAGIAKVFWDRREDVDVYRLKGVPYEQASVQLSQPNVRLTGKPKVTEGPNGEPLIDAEYEVVTDCSQVTFEAVPPEEFIIGGRTRKLDKARYLAHRYRCTLGELVEDGYDMELVYSITTGDDDLALDTEVMQREEDTLTGLYSDDDFPDEASRMVTVYESYIRIDALGTGSQQLWRVVHCGDVMLDKQRVSDHPFLAYVPQPIPHTFWGNNFAARTIPHANTKTTLTRAILEQAVEATNPRWQVARGGVANPRELLDNRRGGVVNVRDVNSSVAPLPQSPINPFVLQTIQMVDSDREDTTGISRLSQGLDKKALSHQNSKGLVEHLSDASKTRTKVIARNFALQFVSQLYLKVYKLALENESQKQMLEIGGEFVPITPAAWKARRDVSVDMSLGYGERDQVVADMADLHQALQGSPKMARVYGEKQAYNLWRDTLNIKGVKNVADYLADPETLGPPEQDPKQQAEIAKLQKEAEVMERQQALREQQVMDTIARENAELEWKRLTGQADMAARQQAEDRKDRETANRIDIALAELELALHAQITAAPENTKLTAIASPNS</sequence>
<dbReference type="EMBL" id="FXUI01000002">
    <property type="protein sequence ID" value="SMP58381.1"/>
    <property type="molecule type" value="Genomic_DNA"/>
</dbReference>
<evidence type="ECO:0000313" key="3">
    <source>
        <dbReference type="Proteomes" id="UP001157910"/>
    </source>
</evidence>
<keyword evidence="1" id="KW-0175">Coiled coil</keyword>